<dbReference type="AlphaFoldDB" id="Q12KX3"/>
<organism evidence="2 3">
    <name type="scientific">Shewanella denitrificans (strain OS217 / ATCC BAA-1090 / DSM 15013)</name>
    <dbReference type="NCBI Taxonomy" id="318161"/>
    <lineage>
        <taxon>Bacteria</taxon>
        <taxon>Pseudomonadati</taxon>
        <taxon>Pseudomonadota</taxon>
        <taxon>Gammaproteobacteria</taxon>
        <taxon>Alteromonadales</taxon>
        <taxon>Shewanellaceae</taxon>
        <taxon>Shewanella</taxon>
    </lineage>
</organism>
<keyword evidence="1" id="KW-0472">Membrane</keyword>
<keyword evidence="1" id="KW-1133">Transmembrane helix</keyword>
<keyword evidence="1" id="KW-0812">Transmembrane</keyword>
<accession>Q12KX3</accession>
<reference evidence="2 3" key="1">
    <citation type="submission" date="2006-03" db="EMBL/GenBank/DDBJ databases">
        <title>Complete sequence of Shewanella denitrificans OS217.</title>
        <authorList>
            <consortium name="US DOE Joint Genome Institute"/>
            <person name="Copeland A."/>
            <person name="Lucas S."/>
            <person name="Lapidus A."/>
            <person name="Barry K."/>
            <person name="Detter J.C."/>
            <person name="Glavina del Rio T."/>
            <person name="Hammon N."/>
            <person name="Israni S."/>
            <person name="Dalin E."/>
            <person name="Tice H."/>
            <person name="Pitluck S."/>
            <person name="Brettin T."/>
            <person name="Bruce D."/>
            <person name="Han C."/>
            <person name="Tapia R."/>
            <person name="Gilna P."/>
            <person name="Kiss H."/>
            <person name="Schmutz J."/>
            <person name="Larimer F."/>
            <person name="Land M."/>
            <person name="Hauser L."/>
            <person name="Kyrpides N."/>
            <person name="Lykidis A."/>
            <person name="Richardson P."/>
        </authorList>
    </citation>
    <scope>NUCLEOTIDE SEQUENCE [LARGE SCALE GENOMIC DNA]</scope>
    <source>
        <strain evidence="3">OS217 / ATCC BAA-1090 / DSM 15013</strain>
    </source>
</reference>
<dbReference type="KEGG" id="sdn:Sden_2624"/>
<name>Q12KX3_SHEDO</name>
<dbReference type="EMBL" id="CP000302">
    <property type="protein sequence ID" value="ABE55903.1"/>
    <property type="molecule type" value="Genomic_DNA"/>
</dbReference>
<evidence type="ECO:0000256" key="1">
    <source>
        <dbReference type="SAM" id="Phobius"/>
    </source>
</evidence>
<dbReference type="Proteomes" id="UP000001982">
    <property type="component" value="Chromosome"/>
</dbReference>
<dbReference type="HOGENOM" id="CLU_1766759_0_0_6"/>
<evidence type="ECO:0000313" key="2">
    <source>
        <dbReference type="EMBL" id="ABE55903.1"/>
    </source>
</evidence>
<proteinExistence type="predicted"/>
<feature type="transmembrane region" description="Helical" evidence="1">
    <location>
        <begin position="120"/>
        <end position="143"/>
    </location>
</feature>
<gene>
    <name evidence="2" type="ordered locus">Sden_2624</name>
</gene>
<keyword evidence="3" id="KW-1185">Reference proteome</keyword>
<protein>
    <submittedName>
        <fullName evidence="2">Uncharacterized protein</fullName>
    </submittedName>
</protein>
<dbReference type="RefSeq" id="WP_011497054.1">
    <property type="nucleotide sequence ID" value="NC_007954.1"/>
</dbReference>
<feature type="transmembrane region" description="Helical" evidence="1">
    <location>
        <begin position="75"/>
        <end position="99"/>
    </location>
</feature>
<evidence type="ECO:0000313" key="3">
    <source>
        <dbReference type="Proteomes" id="UP000001982"/>
    </source>
</evidence>
<feature type="transmembrane region" description="Helical" evidence="1">
    <location>
        <begin position="31"/>
        <end position="55"/>
    </location>
</feature>
<sequence length="147" mass="17465">MLEFMRCYYLYIFYWCIENDRKSDRQPFRPGGIIFLGMVIIPFQLMALLCVLQYLDIPLLDWAMALQKLQLVETFKGPVTGAVVLFWGAGIYLAYLICYRNVDYAAIPAKLQRYRFFSQYSALKLFSLIMLNVFVFLFCLWWLTKDQ</sequence>